<evidence type="ECO:0000313" key="2">
    <source>
        <dbReference type="Proteomes" id="UP000499080"/>
    </source>
</evidence>
<gene>
    <name evidence="1" type="ORF">AVEN_39907_1</name>
</gene>
<sequence length="117" mass="13148">MWVGQGLTCGSLVNPALLGHPACSRGPARCSCRAHQLRAFLVAPRQPHRRVRRQHSWDNSEFRWSSDILCGHQLQSLFKPTHTQHTLSVHDQQRFALAVTALHLLRSSHLTAEGNLS</sequence>
<protein>
    <submittedName>
        <fullName evidence="1">Uncharacterized protein</fullName>
    </submittedName>
</protein>
<dbReference type="AlphaFoldDB" id="A0A4Y2URJ8"/>
<dbReference type="EMBL" id="BGPR01038346">
    <property type="protein sequence ID" value="GBO14180.1"/>
    <property type="molecule type" value="Genomic_DNA"/>
</dbReference>
<dbReference type="Proteomes" id="UP000499080">
    <property type="component" value="Unassembled WGS sequence"/>
</dbReference>
<evidence type="ECO:0000313" key="1">
    <source>
        <dbReference type="EMBL" id="GBO14180.1"/>
    </source>
</evidence>
<accession>A0A4Y2URJ8</accession>
<proteinExistence type="predicted"/>
<reference evidence="1 2" key="1">
    <citation type="journal article" date="2019" name="Sci. Rep.">
        <title>Orb-weaving spider Araneus ventricosus genome elucidates the spidroin gene catalogue.</title>
        <authorList>
            <person name="Kono N."/>
            <person name="Nakamura H."/>
            <person name="Ohtoshi R."/>
            <person name="Moran D.A.P."/>
            <person name="Shinohara A."/>
            <person name="Yoshida Y."/>
            <person name="Fujiwara M."/>
            <person name="Mori M."/>
            <person name="Tomita M."/>
            <person name="Arakawa K."/>
        </authorList>
    </citation>
    <scope>NUCLEOTIDE SEQUENCE [LARGE SCALE GENOMIC DNA]</scope>
</reference>
<name>A0A4Y2URJ8_ARAVE</name>
<comment type="caution">
    <text evidence="1">The sequence shown here is derived from an EMBL/GenBank/DDBJ whole genome shotgun (WGS) entry which is preliminary data.</text>
</comment>
<keyword evidence="2" id="KW-1185">Reference proteome</keyword>
<organism evidence="1 2">
    <name type="scientific">Araneus ventricosus</name>
    <name type="common">Orbweaver spider</name>
    <name type="synonym">Epeira ventricosa</name>
    <dbReference type="NCBI Taxonomy" id="182803"/>
    <lineage>
        <taxon>Eukaryota</taxon>
        <taxon>Metazoa</taxon>
        <taxon>Ecdysozoa</taxon>
        <taxon>Arthropoda</taxon>
        <taxon>Chelicerata</taxon>
        <taxon>Arachnida</taxon>
        <taxon>Araneae</taxon>
        <taxon>Araneomorphae</taxon>
        <taxon>Entelegynae</taxon>
        <taxon>Araneoidea</taxon>
        <taxon>Araneidae</taxon>
        <taxon>Araneus</taxon>
    </lineage>
</organism>